<evidence type="ECO:0000313" key="3">
    <source>
        <dbReference type="EMBL" id="MBF4475961.1"/>
    </source>
</evidence>
<dbReference type="KEGG" id="mfi:DSM1535_1815"/>
<reference evidence="3" key="3">
    <citation type="submission" date="2020-10" db="EMBL/GenBank/DDBJ databases">
        <title>Dehalococcoides mccartyi of a TCE/Cr reducing biochatode.</title>
        <authorList>
            <person name="Matturro B."/>
        </authorList>
    </citation>
    <scope>NUCLEOTIDE SEQUENCE</scope>
    <source>
        <strain evidence="3">Bin2</strain>
    </source>
</reference>
<dbReference type="RefSeq" id="WP_048073230.1">
    <property type="nucleotide sequence ID" value="NZ_CALCVY010000060.1"/>
</dbReference>
<name>A0A090I7F4_METFO</name>
<evidence type="ECO:0000313" key="2">
    <source>
        <dbReference type="EMBL" id="CEL24819.1"/>
    </source>
</evidence>
<reference evidence="1" key="1">
    <citation type="submission" date="2014-08" db="EMBL/GenBank/DDBJ databases">
        <authorList>
            <person name="Wibberg D."/>
        </authorList>
    </citation>
    <scope>NUCLEOTIDE SEQUENCE</scope>
</reference>
<protein>
    <submittedName>
        <fullName evidence="1">Uncharacterized protein</fullName>
    </submittedName>
</protein>
<gene>
    <name evidence="1" type="ORF">DSM1535_1815</name>
    <name evidence="3" type="ORF">ISP06_10920</name>
    <name evidence="2" type="ORF">MB9_1181</name>
</gene>
<accession>A0A090I7F4</accession>
<dbReference type="Proteomes" id="UP000606900">
    <property type="component" value="Unassembled WGS sequence"/>
</dbReference>
<evidence type="ECO:0000313" key="1">
    <source>
        <dbReference type="EMBL" id="CEA14140.1"/>
    </source>
</evidence>
<dbReference type="PATRIC" id="fig|2162.10.peg.1236"/>
<sequence length="64" mass="7506">MDISDLEYRLLNLDKELHLILKEIRKAKSTPKNIVENATGSWGYDVDSKDFVSKLRRSERLDQL</sequence>
<proteinExistence type="predicted"/>
<dbReference type="GeneID" id="26739431"/>
<reference evidence="2" key="2">
    <citation type="submission" date="2014-09" db="EMBL/GenBank/DDBJ databases">
        <authorList>
            <person name="Bishop-Lilly K.A."/>
            <person name="Broomall S.M."/>
            <person name="Chain P.S."/>
            <person name="Chertkov O."/>
            <person name="Coyne S.R."/>
            <person name="Daligault H.E."/>
            <person name="Davenport K.W."/>
            <person name="Erkkila T."/>
            <person name="Frey K.G."/>
            <person name="Gibbons H.S."/>
            <person name="Gu W."/>
            <person name="Jaissle J."/>
            <person name="Johnson S.L."/>
            <person name="Koroleva G.I."/>
            <person name="Ladner J.T."/>
            <person name="Lo C.-C."/>
            <person name="Minogue T.D."/>
            <person name="Munk C."/>
            <person name="Palacios G.F."/>
            <person name="Redden C.L."/>
            <person name="Rosenzweig C.N."/>
            <person name="Scholz M.B."/>
            <person name="Teshima H."/>
            <person name="Xu Y."/>
        </authorList>
    </citation>
    <scope>NUCLEOTIDE SEQUENCE</scope>
    <source>
        <strain evidence="2">Mb9</strain>
    </source>
</reference>
<dbReference type="EMBL" id="JADIIL010000038">
    <property type="protein sequence ID" value="MBF4475961.1"/>
    <property type="molecule type" value="Genomic_DNA"/>
</dbReference>
<dbReference type="AlphaFoldDB" id="A0A090I7F4"/>
<dbReference type="Proteomes" id="UP000062768">
    <property type="component" value="Chromosome I"/>
</dbReference>
<evidence type="ECO:0000313" key="4">
    <source>
        <dbReference type="Proteomes" id="UP000062768"/>
    </source>
</evidence>
<dbReference type="EMBL" id="LN515531">
    <property type="protein sequence ID" value="CEA14140.1"/>
    <property type="molecule type" value="Genomic_DNA"/>
</dbReference>
<dbReference type="OrthoDB" id="130759at2157"/>
<dbReference type="EMBL" id="LN734822">
    <property type="protein sequence ID" value="CEL24819.1"/>
    <property type="molecule type" value="Genomic_DNA"/>
</dbReference>
<keyword evidence="4" id="KW-1185">Reference proteome</keyword>
<organism evidence="1">
    <name type="scientific">Methanobacterium formicicum</name>
    <dbReference type="NCBI Taxonomy" id="2162"/>
    <lineage>
        <taxon>Archaea</taxon>
        <taxon>Methanobacteriati</taxon>
        <taxon>Methanobacteriota</taxon>
        <taxon>Methanomada group</taxon>
        <taxon>Methanobacteria</taxon>
        <taxon>Methanobacteriales</taxon>
        <taxon>Methanobacteriaceae</taxon>
        <taxon>Methanobacterium</taxon>
    </lineage>
</organism>